<dbReference type="NCBIfam" id="NF003421">
    <property type="entry name" value="PRK04860.1"/>
    <property type="match status" value="1"/>
</dbReference>
<dbReference type="OrthoDB" id="267364at2"/>
<accession>A0A3N9TG34</accession>
<evidence type="ECO:0000256" key="2">
    <source>
        <dbReference type="ARBA" id="ARBA00006591"/>
    </source>
</evidence>
<protein>
    <recommendedName>
        <fullName evidence="3 7">Protein SprT</fullName>
    </recommendedName>
</protein>
<keyword evidence="4 7" id="KW-0963">Cytoplasm</keyword>
<comment type="subcellular location">
    <subcellularLocation>
        <location evidence="1 7">Cytoplasm</location>
    </subcellularLocation>
</comment>
<dbReference type="Pfam" id="PF10263">
    <property type="entry name" value="SprT-like"/>
    <property type="match status" value="1"/>
</dbReference>
<evidence type="ECO:0000256" key="3">
    <source>
        <dbReference type="ARBA" id="ARBA00020082"/>
    </source>
</evidence>
<dbReference type="GO" id="GO:0006950">
    <property type="term" value="P:response to stress"/>
    <property type="evidence" value="ECO:0007669"/>
    <property type="project" value="UniProtKB-ARBA"/>
</dbReference>
<dbReference type="GO" id="GO:0008270">
    <property type="term" value="F:zinc ion binding"/>
    <property type="evidence" value="ECO:0007669"/>
    <property type="project" value="UniProtKB-UniRule"/>
</dbReference>
<evidence type="ECO:0000256" key="4">
    <source>
        <dbReference type="ARBA" id="ARBA00022490"/>
    </source>
</evidence>
<keyword evidence="9" id="KW-0645">Protease</keyword>
<dbReference type="InterPro" id="IPR006640">
    <property type="entry name" value="SprT-like_domain"/>
</dbReference>
<evidence type="ECO:0000256" key="5">
    <source>
        <dbReference type="ARBA" id="ARBA00022723"/>
    </source>
</evidence>
<feature type="binding site" evidence="7">
    <location>
        <position position="74"/>
    </location>
    <ligand>
        <name>Zn(2+)</name>
        <dbReference type="ChEBI" id="CHEBI:29105"/>
    </ligand>
</feature>
<comment type="similarity">
    <text evidence="2 7">Belongs to the SprT family.</text>
</comment>
<feature type="binding site" evidence="7">
    <location>
        <position position="78"/>
    </location>
    <ligand>
        <name>Zn(2+)</name>
        <dbReference type="ChEBI" id="CHEBI:29105"/>
    </ligand>
</feature>
<comment type="cofactor">
    <cofactor evidence="7">
        <name>Zn(2+)</name>
        <dbReference type="ChEBI" id="CHEBI:29105"/>
    </cofactor>
    <text evidence="7">Binds 1 zinc ion.</text>
</comment>
<dbReference type="HAMAP" id="MF_00746">
    <property type="entry name" value="SprT"/>
    <property type="match status" value="1"/>
</dbReference>
<reference evidence="9 10" key="1">
    <citation type="submission" date="2018-11" db="EMBL/GenBank/DDBJ databases">
        <title>Vibrio LJC006 sp. nov., isolated from seawater during the bloom of the enteromorpha.</title>
        <authorList>
            <person name="Liang J."/>
        </authorList>
    </citation>
    <scope>NUCLEOTIDE SEQUENCE [LARGE SCALE GENOMIC DNA]</scope>
    <source>
        <strain evidence="9 10">LJC006</strain>
    </source>
</reference>
<dbReference type="EMBL" id="RJVQ01000004">
    <property type="protein sequence ID" value="RQW62864.1"/>
    <property type="molecule type" value="Genomic_DNA"/>
</dbReference>
<evidence type="ECO:0000259" key="8">
    <source>
        <dbReference type="SMART" id="SM00731"/>
    </source>
</evidence>
<evidence type="ECO:0000256" key="1">
    <source>
        <dbReference type="ARBA" id="ARBA00004496"/>
    </source>
</evidence>
<dbReference type="Pfam" id="PF17283">
    <property type="entry name" value="Zn_ribbon_SprT"/>
    <property type="match status" value="1"/>
</dbReference>
<keyword evidence="9" id="KW-0482">Metalloprotease</keyword>
<keyword evidence="10" id="KW-1185">Reference proteome</keyword>
<keyword evidence="6 7" id="KW-0862">Zinc</keyword>
<dbReference type="AlphaFoldDB" id="A0A3N9TG34"/>
<evidence type="ECO:0000313" key="9">
    <source>
        <dbReference type="EMBL" id="RQW62864.1"/>
    </source>
</evidence>
<dbReference type="GO" id="GO:0005737">
    <property type="term" value="C:cytoplasm"/>
    <property type="evidence" value="ECO:0007669"/>
    <property type="project" value="UniProtKB-SubCell"/>
</dbReference>
<feature type="domain" description="SprT-like" evidence="8">
    <location>
        <begin position="12"/>
        <end position="161"/>
    </location>
</feature>
<keyword evidence="9" id="KW-0378">Hydrolase</keyword>
<dbReference type="PANTHER" id="PTHR38773">
    <property type="entry name" value="PROTEIN SPRT"/>
    <property type="match status" value="1"/>
</dbReference>
<dbReference type="GO" id="GO:0008237">
    <property type="term" value="F:metallopeptidase activity"/>
    <property type="evidence" value="ECO:0007669"/>
    <property type="project" value="UniProtKB-KW"/>
</dbReference>
<proteinExistence type="inferred from homology"/>
<sequence>MNQETLLITATQALNQWLKIINNHFPKSMPCPDINFKLRGKSAGKAYLQLNEIRLNPVLFAENHQAFIDDVIPHELAHLVAYFYYGRVKPHGREWQYIMEQVLGVAAKTTHQFDVSSVAGKVFSYRCNCTTHQLSIRRHNNIQRGKALYSCRHCKCQLQWIKDE</sequence>
<dbReference type="InterPro" id="IPR035240">
    <property type="entry name" value="SprT_Zn_ribbon"/>
</dbReference>
<dbReference type="GO" id="GO:0006508">
    <property type="term" value="P:proteolysis"/>
    <property type="evidence" value="ECO:0007669"/>
    <property type="project" value="UniProtKB-KW"/>
</dbReference>
<dbReference type="RefSeq" id="WP_124937263.1">
    <property type="nucleotide sequence ID" value="NZ_RJVQ01000004.1"/>
</dbReference>
<evidence type="ECO:0000313" key="10">
    <source>
        <dbReference type="Proteomes" id="UP000281112"/>
    </source>
</evidence>
<comment type="caution">
    <text evidence="9">The sequence shown here is derived from an EMBL/GenBank/DDBJ whole genome shotgun (WGS) entry which is preliminary data.</text>
</comment>
<dbReference type="Proteomes" id="UP000281112">
    <property type="component" value="Unassembled WGS sequence"/>
</dbReference>
<name>A0A3N9TG34_9VIBR</name>
<dbReference type="InterPro" id="IPR023483">
    <property type="entry name" value="Uncharacterised_SprT"/>
</dbReference>
<dbReference type="SMART" id="SM00731">
    <property type="entry name" value="SprT"/>
    <property type="match status" value="1"/>
</dbReference>
<keyword evidence="5 7" id="KW-0479">Metal-binding</keyword>
<organism evidence="9 10">
    <name type="scientific">Vibrio viridaestus</name>
    <dbReference type="NCBI Taxonomy" id="2487322"/>
    <lineage>
        <taxon>Bacteria</taxon>
        <taxon>Pseudomonadati</taxon>
        <taxon>Pseudomonadota</taxon>
        <taxon>Gammaproteobacteria</taxon>
        <taxon>Vibrionales</taxon>
        <taxon>Vibrionaceae</taxon>
        <taxon>Vibrio</taxon>
    </lineage>
</organism>
<feature type="active site" evidence="7">
    <location>
        <position position="75"/>
    </location>
</feature>
<dbReference type="PANTHER" id="PTHR38773:SF1">
    <property type="entry name" value="PROTEIN SPRT"/>
    <property type="match status" value="1"/>
</dbReference>
<evidence type="ECO:0000256" key="7">
    <source>
        <dbReference type="HAMAP-Rule" id="MF_00746"/>
    </source>
</evidence>
<evidence type="ECO:0000256" key="6">
    <source>
        <dbReference type="ARBA" id="ARBA00022833"/>
    </source>
</evidence>
<gene>
    <name evidence="7" type="primary">sprT</name>
    <name evidence="9" type="ORF">EES38_11065</name>
</gene>